<feature type="region of interest" description="Disordered" evidence="1">
    <location>
        <begin position="77"/>
        <end position="165"/>
    </location>
</feature>
<feature type="compositionally biased region" description="Basic and acidic residues" evidence="1">
    <location>
        <begin position="82"/>
        <end position="93"/>
    </location>
</feature>
<keyword evidence="3" id="KW-1185">Reference proteome</keyword>
<dbReference type="AlphaFoldDB" id="A0A422PYU8"/>
<proteinExistence type="predicted"/>
<feature type="compositionally biased region" description="Low complexity" evidence="1">
    <location>
        <begin position="139"/>
        <end position="150"/>
    </location>
</feature>
<comment type="caution">
    <text evidence="2">The sequence shown here is derived from an EMBL/GenBank/DDBJ whole genome shotgun (WGS) entry which is preliminary data.</text>
</comment>
<gene>
    <name evidence="2" type="ORF">Tco025E_03033</name>
</gene>
<dbReference type="OrthoDB" id="10622253at2759"/>
<evidence type="ECO:0000256" key="1">
    <source>
        <dbReference type="SAM" id="MobiDB-lite"/>
    </source>
</evidence>
<evidence type="ECO:0000313" key="3">
    <source>
        <dbReference type="Proteomes" id="UP000284403"/>
    </source>
</evidence>
<accession>A0A422PYU8</accession>
<dbReference type="Proteomes" id="UP000284403">
    <property type="component" value="Unassembled WGS sequence"/>
</dbReference>
<feature type="compositionally biased region" description="Low complexity" evidence="1">
    <location>
        <begin position="109"/>
        <end position="130"/>
    </location>
</feature>
<name>A0A422PYU8_9TRYP</name>
<dbReference type="GeneID" id="40316644"/>
<sequence length="270" mass="28966">MNYDATPNALEPFGVLHGDRLVGAVGTSFEGKAATVLGVRVGCLLLRQEGEEKEMPLHGVEGKDGLLALFGKLPAPQFDGQAMKEGHPPEGEKTTSSPPLGGDDEVENDSNAGHSDAGAAAGEGEVASAGADDDSRPFLASEEAALAAAEEQWEGSESTRSDGETAPQSLFFTSFLKAVAYWKMRLLSEEEQRQKPLAFVEYYSTDAQRRMLEAVDLLQRHKGLFDGNAAGRGVDAQLRSAASQQAEEERPARVHRIVQLLVESEISEVR</sequence>
<protein>
    <submittedName>
        <fullName evidence="2">Uncharacterized protein</fullName>
    </submittedName>
</protein>
<evidence type="ECO:0000313" key="2">
    <source>
        <dbReference type="EMBL" id="RNF22896.1"/>
    </source>
</evidence>
<dbReference type="RefSeq" id="XP_029229982.1">
    <property type="nucleotide sequence ID" value="XM_029369955.1"/>
</dbReference>
<organism evidence="2 3">
    <name type="scientific">Trypanosoma conorhini</name>
    <dbReference type="NCBI Taxonomy" id="83891"/>
    <lineage>
        <taxon>Eukaryota</taxon>
        <taxon>Discoba</taxon>
        <taxon>Euglenozoa</taxon>
        <taxon>Kinetoplastea</taxon>
        <taxon>Metakinetoplastina</taxon>
        <taxon>Trypanosomatida</taxon>
        <taxon>Trypanosomatidae</taxon>
        <taxon>Trypanosoma</taxon>
    </lineage>
</organism>
<reference evidence="2 3" key="1">
    <citation type="journal article" date="2018" name="BMC Genomics">
        <title>Genomic comparison of Trypanosoma conorhini and Trypanosoma rangeli to Trypanosoma cruzi strains of high and low virulence.</title>
        <authorList>
            <person name="Bradwell K.R."/>
            <person name="Koparde V.N."/>
            <person name="Matveyev A.V."/>
            <person name="Serrano M.G."/>
            <person name="Alves J.M."/>
            <person name="Parikh H."/>
            <person name="Huang B."/>
            <person name="Lee V."/>
            <person name="Espinosa-Alvarez O."/>
            <person name="Ortiz P.A."/>
            <person name="Costa-Martins A.G."/>
            <person name="Teixeira M.M."/>
            <person name="Buck G.A."/>
        </authorList>
    </citation>
    <scope>NUCLEOTIDE SEQUENCE [LARGE SCALE GENOMIC DNA]</scope>
    <source>
        <strain evidence="2 3">025E</strain>
    </source>
</reference>
<dbReference type="EMBL" id="MKKU01000128">
    <property type="protein sequence ID" value="RNF22896.1"/>
    <property type="molecule type" value="Genomic_DNA"/>
</dbReference>